<dbReference type="Pfam" id="PF00575">
    <property type="entry name" value="S1"/>
    <property type="match status" value="4"/>
</dbReference>
<feature type="domain" description="S1 motif" evidence="6">
    <location>
        <begin position="109"/>
        <end position="177"/>
    </location>
</feature>
<feature type="coiled-coil region" evidence="4">
    <location>
        <begin position="48"/>
        <end position="75"/>
    </location>
</feature>
<reference evidence="7" key="1">
    <citation type="journal article" date="2024" name="Nature">
        <title>Anoxygenic phototroph of the Chloroflexota uses a type I reaction centre.</title>
        <authorList>
            <person name="Tsuji J.M."/>
            <person name="Shaw N.A."/>
            <person name="Nagashima S."/>
            <person name="Venkiteswaran J.J."/>
            <person name="Schiff S.L."/>
            <person name="Watanabe T."/>
            <person name="Fukui M."/>
            <person name="Hanada S."/>
            <person name="Tank M."/>
            <person name="Neufeld J.D."/>
        </authorList>
    </citation>
    <scope>NUCLEOTIDE SEQUENCE</scope>
    <source>
        <strain evidence="7">L227-S17</strain>
    </source>
</reference>
<evidence type="ECO:0000313" key="8">
    <source>
        <dbReference type="Proteomes" id="UP001431572"/>
    </source>
</evidence>
<keyword evidence="2 7" id="KW-0689">Ribosomal protein</keyword>
<feature type="domain" description="S1 motif" evidence="6">
    <location>
        <begin position="195"/>
        <end position="268"/>
    </location>
</feature>
<sequence length="479" mass="52747">MEENVERNKIEGSEVGGDAVEQHGMTIVAEQNPENLETEAVTELANGNDTVQEVAEELEVAIESTTNASEDADSEELEAATPVENLTPLSLMEQLLSEPGSALKALHYGEVIEGIVMHRDRDEILVDIGAKSEGIVPNKELQTLTQQELIEIKVGDQILVFVVQPENQEGHAVLSIDKAKMEKSWRKLQKQFEGGEIIEAEVTGYNKGGLLVNLEGVRGFVPASQVTGLATTNEAAKQSEMTRLVNSHLPLKIIEINRHRNRLILSERLAAQEQRDAQKDRLMQELEPGQVREGMVTSICDFGAFVDIGGADGLVHLSELSWSRINHPSEILKVSDRVKVFVLSVDEADKKVALSIKRTQAEPWSTVMENYQPGQLVKGVITQLANFGAFARIADGIEGLIHVSELAEGRVQHPRSVVKEGDEVELRIIRIDPQRKRMGLSLKRAAPDYAGSLTDDEDEGSRPRKSHSSEDGEAELTEE</sequence>
<dbReference type="PRINTS" id="PR00681">
    <property type="entry name" value="RIBOSOMALS1"/>
</dbReference>
<feature type="region of interest" description="Disordered" evidence="5">
    <location>
        <begin position="440"/>
        <end position="479"/>
    </location>
</feature>
<evidence type="ECO:0000256" key="4">
    <source>
        <dbReference type="SAM" id="Coils"/>
    </source>
</evidence>
<dbReference type="GO" id="GO:0005840">
    <property type="term" value="C:ribosome"/>
    <property type="evidence" value="ECO:0007669"/>
    <property type="project" value="UniProtKB-KW"/>
</dbReference>
<dbReference type="SUPFAM" id="SSF50249">
    <property type="entry name" value="Nucleic acid-binding proteins"/>
    <property type="match status" value="4"/>
</dbReference>
<feature type="domain" description="S1 motif" evidence="6">
    <location>
        <begin position="374"/>
        <end position="443"/>
    </location>
</feature>
<dbReference type="NCBIfam" id="NF005208">
    <property type="entry name" value="PRK06676.1"/>
    <property type="match status" value="1"/>
</dbReference>
<organism evidence="7 8">
    <name type="scientific">Candidatus Chlorohelix allophototropha</name>
    <dbReference type="NCBI Taxonomy" id="3003348"/>
    <lineage>
        <taxon>Bacteria</taxon>
        <taxon>Bacillati</taxon>
        <taxon>Chloroflexota</taxon>
        <taxon>Chloroflexia</taxon>
        <taxon>Candidatus Chloroheliales</taxon>
        <taxon>Candidatus Chloroheliaceae</taxon>
        <taxon>Candidatus Chlorohelix</taxon>
    </lineage>
</organism>
<dbReference type="InterPro" id="IPR012340">
    <property type="entry name" value="NA-bd_OB-fold"/>
</dbReference>
<proteinExistence type="inferred from homology"/>
<comment type="similarity">
    <text evidence="1">Belongs to the bacterial ribosomal protein bS1 family.</text>
</comment>
<evidence type="ECO:0000313" key="7">
    <source>
        <dbReference type="EMBL" id="WJW66780.1"/>
    </source>
</evidence>
<dbReference type="PROSITE" id="PS50126">
    <property type="entry name" value="S1"/>
    <property type="match status" value="4"/>
</dbReference>
<dbReference type="CDD" id="cd05687">
    <property type="entry name" value="S1_RPS1_repeat_ec1_hs1"/>
    <property type="match status" value="1"/>
</dbReference>
<gene>
    <name evidence="7" type="primary">rpsA</name>
    <name evidence="7" type="ORF">OZ401_000025</name>
</gene>
<evidence type="ECO:0000256" key="5">
    <source>
        <dbReference type="SAM" id="MobiDB-lite"/>
    </source>
</evidence>
<dbReference type="InterPro" id="IPR035104">
    <property type="entry name" value="Ribosomal_protein_S1-like"/>
</dbReference>
<evidence type="ECO:0000259" key="6">
    <source>
        <dbReference type="PROSITE" id="PS50126"/>
    </source>
</evidence>
<dbReference type="RefSeq" id="WP_341468674.1">
    <property type="nucleotide sequence ID" value="NZ_CP128399.1"/>
</dbReference>
<keyword evidence="8" id="KW-1185">Reference proteome</keyword>
<keyword evidence="4" id="KW-0175">Coiled coil</keyword>
<dbReference type="Gene3D" id="2.40.50.140">
    <property type="entry name" value="Nucleic acid-binding proteins"/>
    <property type="match status" value="4"/>
</dbReference>
<dbReference type="CDD" id="cd05688">
    <property type="entry name" value="S1_RPS1_repeat_ec3"/>
    <property type="match status" value="2"/>
</dbReference>
<feature type="region of interest" description="Disordered" evidence="5">
    <location>
        <begin position="1"/>
        <end position="22"/>
    </location>
</feature>
<dbReference type="InterPro" id="IPR003029">
    <property type="entry name" value="S1_domain"/>
</dbReference>
<evidence type="ECO:0000256" key="1">
    <source>
        <dbReference type="ARBA" id="ARBA00006767"/>
    </source>
</evidence>
<feature type="compositionally biased region" description="Basic and acidic residues" evidence="5">
    <location>
        <begin position="1"/>
        <end position="12"/>
    </location>
</feature>
<evidence type="ECO:0000256" key="3">
    <source>
        <dbReference type="ARBA" id="ARBA00023274"/>
    </source>
</evidence>
<dbReference type="PANTHER" id="PTHR10724">
    <property type="entry name" value="30S RIBOSOMAL PROTEIN S1"/>
    <property type="match status" value="1"/>
</dbReference>
<dbReference type="CDD" id="cd04465">
    <property type="entry name" value="S1_RPS1_repeat_ec2_hs2"/>
    <property type="match status" value="1"/>
</dbReference>
<protein>
    <submittedName>
        <fullName evidence="7">30S ribosomal protein S1</fullName>
    </submittedName>
</protein>
<name>A0ABY9B104_9CHLR</name>
<dbReference type="Proteomes" id="UP001431572">
    <property type="component" value="Chromosome 1"/>
</dbReference>
<dbReference type="PANTHER" id="PTHR10724:SF7">
    <property type="entry name" value="SMALL RIBOSOMAL SUBUNIT PROTEIN BS1C"/>
    <property type="match status" value="1"/>
</dbReference>
<dbReference type="SMART" id="SM00316">
    <property type="entry name" value="S1"/>
    <property type="match status" value="4"/>
</dbReference>
<accession>A0ABY9B104</accession>
<evidence type="ECO:0000256" key="2">
    <source>
        <dbReference type="ARBA" id="ARBA00022980"/>
    </source>
</evidence>
<dbReference type="InterPro" id="IPR050437">
    <property type="entry name" value="Ribos_protein_bS1-like"/>
</dbReference>
<feature type="domain" description="S1 motif" evidence="6">
    <location>
        <begin position="289"/>
        <end position="357"/>
    </location>
</feature>
<dbReference type="EMBL" id="CP128399">
    <property type="protein sequence ID" value="WJW66780.1"/>
    <property type="molecule type" value="Genomic_DNA"/>
</dbReference>
<keyword evidence="3" id="KW-0687">Ribonucleoprotein</keyword>